<accession>A0A1H9RB03</accession>
<reference evidence="8" key="1">
    <citation type="submission" date="2016-10" db="EMBL/GenBank/DDBJ databases">
        <authorList>
            <person name="Varghese N."/>
            <person name="Submissions S."/>
        </authorList>
    </citation>
    <scope>NUCLEOTIDE SEQUENCE [LARGE SCALE GENOMIC DNA]</scope>
    <source>
        <strain evidence="8">CGMCC 1.6963</strain>
    </source>
</reference>
<evidence type="ECO:0000256" key="2">
    <source>
        <dbReference type="ARBA" id="ARBA00023002"/>
    </source>
</evidence>
<dbReference type="EMBL" id="FOHB01000001">
    <property type="protein sequence ID" value="SER69926.1"/>
    <property type="molecule type" value="Genomic_DNA"/>
</dbReference>
<dbReference type="PROSITE" id="PS00671">
    <property type="entry name" value="D_2_HYDROXYACID_DH_3"/>
    <property type="match status" value="1"/>
</dbReference>
<feature type="domain" description="D-isomer specific 2-hydroxyacid dehydrogenase catalytic" evidence="5">
    <location>
        <begin position="56"/>
        <end position="306"/>
    </location>
</feature>
<keyword evidence="3" id="KW-0520">NAD</keyword>
<dbReference type="GO" id="GO:0030267">
    <property type="term" value="F:glyoxylate reductase (NADPH) activity"/>
    <property type="evidence" value="ECO:0007669"/>
    <property type="project" value="TreeGrafter"/>
</dbReference>
<evidence type="ECO:0000256" key="4">
    <source>
        <dbReference type="RuleBase" id="RU003719"/>
    </source>
</evidence>
<evidence type="ECO:0000256" key="3">
    <source>
        <dbReference type="ARBA" id="ARBA00023027"/>
    </source>
</evidence>
<dbReference type="Pfam" id="PF02826">
    <property type="entry name" value="2-Hacid_dh_C"/>
    <property type="match status" value="1"/>
</dbReference>
<dbReference type="GO" id="GO:0051287">
    <property type="term" value="F:NAD binding"/>
    <property type="evidence" value="ECO:0007669"/>
    <property type="project" value="InterPro"/>
</dbReference>
<keyword evidence="8" id="KW-1185">Reference proteome</keyword>
<gene>
    <name evidence="7" type="ORF">SAMN05216199_0918</name>
</gene>
<dbReference type="InterPro" id="IPR006139">
    <property type="entry name" value="D-isomer_2_OHA_DH_cat_dom"/>
</dbReference>
<evidence type="ECO:0000256" key="1">
    <source>
        <dbReference type="ARBA" id="ARBA00005854"/>
    </source>
</evidence>
<dbReference type="Gene3D" id="3.40.50.720">
    <property type="entry name" value="NAD(P)-binding Rossmann-like Domain"/>
    <property type="match status" value="2"/>
</dbReference>
<keyword evidence="2 4" id="KW-0560">Oxidoreductase</keyword>
<proteinExistence type="inferred from homology"/>
<dbReference type="SUPFAM" id="SSF51735">
    <property type="entry name" value="NAD(P)-binding Rossmann-fold domains"/>
    <property type="match status" value="1"/>
</dbReference>
<evidence type="ECO:0000259" key="5">
    <source>
        <dbReference type="Pfam" id="PF00389"/>
    </source>
</evidence>
<dbReference type="PANTHER" id="PTHR10996">
    <property type="entry name" value="2-HYDROXYACID DEHYDROGENASE-RELATED"/>
    <property type="match status" value="1"/>
</dbReference>
<organism evidence="7 8">
    <name type="scientific">Pedococcus cremeus</name>
    <dbReference type="NCBI Taxonomy" id="587636"/>
    <lineage>
        <taxon>Bacteria</taxon>
        <taxon>Bacillati</taxon>
        <taxon>Actinomycetota</taxon>
        <taxon>Actinomycetes</taxon>
        <taxon>Micrococcales</taxon>
        <taxon>Intrasporangiaceae</taxon>
        <taxon>Pedococcus</taxon>
    </lineage>
</organism>
<dbReference type="InterPro" id="IPR029753">
    <property type="entry name" value="D-isomer_DH_CS"/>
</dbReference>
<dbReference type="PANTHER" id="PTHR10996:SF178">
    <property type="entry name" value="2-HYDROXYACID DEHYDROGENASE YGL185C-RELATED"/>
    <property type="match status" value="1"/>
</dbReference>
<comment type="similarity">
    <text evidence="1 4">Belongs to the D-isomer specific 2-hydroxyacid dehydrogenase family.</text>
</comment>
<evidence type="ECO:0000313" key="7">
    <source>
        <dbReference type="EMBL" id="SER69926.1"/>
    </source>
</evidence>
<dbReference type="Pfam" id="PF00389">
    <property type="entry name" value="2-Hacid_dh"/>
    <property type="match status" value="1"/>
</dbReference>
<dbReference type="STRING" id="587636.SAMN05216199_0918"/>
<dbReference type="FunFam" id="3.40.50.720:FF:000593">
    <property type="entry name" value="Dihydrofolate reductase"/>
    <property type="match status" value="1"/>
</dbReference>
<dbReference type="RefSeq" id="WP_091755695.1">
    <property type="nucleotide sequence ID" value="NZ_FOHB01000001.1"/>
</dbReference>
<dbReference type="AlphaFoldDB" id="A0A1H9RB03"/>
<dbReference type="InterPro" id="IPR050223">
    <property type="entry name" value="D-isomer_2-hydroxyacid_DH"/>
</dbReference>
<dbReference type="GO" id="GO:0016618">
    <property type="term" value="F:hydroxypyruvate reductase [NAD(P)H] activity"/>
    <property type="evidence" value="ECO:0007669"/>
    <property type="project" value="TreeGrafter"/>
</dbReference>
<dbReference type="InterPro" id="IPR006140">
    <property type="entry name" value="D-isomer_DH_NAD-bd"/>
</dbReference>
<evidence type="ECO:0000259" key="6">
    <source>
        <dbReference type="Pfam" id="PF02826"/>
    </source>
</evidence>
<evidence type="ECO:0000313" key="8">
    <source>
        <dbReference type="Proteomes" id="UP000199019"/>
    </source>
</evidence>
<dbReference type="CDD" id="cd12166">
    <property type="entry name" value="2-Hacid_dh_7"/>
    <property type="match status" value="1"/>
</dbReference>
<dbReference type="InterPro" id="IPR036291">
    <property type="entry name" value="NAD(P)-bd_dom_sf"/>
</dbReference>
<dbReference type="GO" id="GO:0005829">
    <property type="term" value="C:cytosol"/>
    <property type="evidence" value="ECO:0007669"/>
    <property type="project" value="TreeGrafter"/>
</dbReference>
<protein>
    <submittedName>
        <fullName evidence="7">Phosphoglycerate dehydrogenase</fullName>
    </submittedName>
</protein>
<name>A0A1H9RB03_9MICO</name>
<feature type="domain" description="D-isomer specific 2-hydroxyacid dehydrogenase NAD-binding" evidence="6">
    <location>
        <begin position="101"/>
        <end position="275"/>
    </location>
</feature>
<dbReference type="Proteomes" id="UP000199019">
    <property type="component" value="Unassembled WGS sequence"/>
</dbReference>
<dbReference type="OrthoDB" id="4324715at2"/>
<sequence>MTVVSLPGQDWIDDVGPVEGLELVPWSMDGPPEDRADEIRFVVPPYMGAGKRIGALAHAPAVEFVQLLSAGYDDVLAQLPDGVGLANAGGVHDASTAELAVGLALASLRGIPGFVLAQREGRWTSPGLLPALADKRVLVLGYGSIGRAVVQRLLPFEVVVTAVASRKREGDDLVDTVHGVDELPALLPRHDVVVVIVPLSDATRGLVDAEFLAAMPDGALLVNVARGPVVDTDALLAETSSGRLLAALDVTDPEPLPPDHPLWTSPGVLISPHVGGATSAFRPRAVRLVRDQLEAYAAGQPLRNVVHPG</sequence>